<protein>
    <submittedName>
        <fullName evidence="1">Uncharacterized protein</fullName>
    </submittedName>
</protein>
<organism evidence="1 2">
    <name type="scientific">Metallibacterium scheffleri</name>
    <dbReference type="NCBI Taxonomy" id="993689"/>
    <lineage>
        <taxon>Bacteria</taxon>
        <taxon>Pseudomonadati</taxon>
        <taxon>Pseudomonadota</taxon>
        <taxon>Gammaproteobacteria</taxon>
        <taxon>Lysobacterales</taxon>
        <taxon>Rhodanobacteraceae</taxon>
        <taxon>Metallibacterium</taxon>
    </lineage>
</organism>
<proteinExistence type="predicted"/>
<accession>A0A4S3KMZ4</accession>
<dbReference type="AlphaFoldDB" id="A0A4S3KMZ4"/>
<comment type="caution">
    <text evidence="1">The sequence shown here is derived from an EMBL/GenBank/DDBJ whole genome shotgun (WGS) entry which is preliminary data.</text>
</comment>
<dbReference type="EMBL" id="MWQO01000033">
    <property type="protein sequence ID" value="THD10140.1"/>
    <property type="molecule type" value="Genomic_DNA"/>
</dbReference>
<name>A0A4S3KMZ4_9GAMM</name>
<keyword evidence="2" id="KW-1185">Reference proteome</keyword>
<evidence type="ECO:0000313" key="1">
    <source>
        <dbReference type="EMBL" id="THD10140.1"/>
    </source>
</evidence>
<sequence length="164" mass="19325">METSPKPIRRILFFNSVPDIMGRFCHTLPERDQTLAIRNQYSLDALIVLLCLARKGEMLEDDPQHHLPSACAFDILPRVLYTHWPLRYRWEHLFACLDRIYWQRVYLDGSCYMYPIKKMRAHLMMLDADPAAKLPQKSGKRLRVICDDPLRLAEERILRAISVT</sequence>
<dbReference type="STRING" id="993689.GCA_002077135_00362"/>
<evidence type="ECO:0000313" key="2">
    <source>
        <dbReference type="Proteomes" id="UP000307749"/>
    </source>
</evidence>
<gene>
    <name evidence="1" type="ORF">B1806_09755</name>
</gene>
<reference evidence="1 2" key="1">
    <citation type="submission" date="2017-02" db="EMBL/GenBank/DDBJ databases">
        <title>Whole genome sequencing of Metallibacterium scheffleri DSM 24874 (T).</title>
        <authorList>
            <person name="Kumar S."/>
            <person name="Patil P."/>
            <person name="Patil P.B."/>
        </authorList>
    </citation>
    <scope>NUCLEOTIDE SEQUENCE [LARGE SCALE GENOMIC DNA]</scope>
    <source>
        <strain evidence="1 2">DSM 24874</strain>
    </source>
</reference>
<dbReference type="Proteomes" id="UP000307749">
    <property type="component" value="Unassembled WGS sequence"/>
</dbReference>